<proteinExistence type="inferred from homology"/>
<dbReference type="EMBL" id="JAASRM010000001">
    <property type="protein sequence ID" value="NIK88762.1"/>
    <property type="molecule type" value="Genomic_DNA"/>
</dbReference>
<accession>A0A846N0I8</accession>
<keyword evidence="2" id="KW-0813">Transport</keyword>
<gene>
    <name evidence="6" type="ORF">FHS83_002080</name>
</gene>
<dbReference type="GO" id="GO:0060003">
    <property type="term" value="P:copper ion export"/>
    <property type="evidence" value="ECO:0007669"/>
    <property type="project" value="TreeGrafter"/>
</dbReference>
<evidence type="ECO:0000256" key="1">
    <source>
        <dbReference type="ARBA" id="ARBA00009477"/>
    </source>
</evidence>
<evidence type="ECO:0000259" key="4">
    <source>
        <dbReference type="Pfam" id="PF25954"/>
    </source>
</evidence>
<dbReference type="InterPro" id="IPR058792">
    <property type="entry name" value="Beta-barrel_RND_2"/>
</dbReference>
<evidence type="ECO:0000256" key="2">
    <source>
        <dbReference type="ARBA" id="ARBA00022448"/>
    </source>
</evidence>
<comment type="similarity">
    <text evidence="1">Belongs to the membrane fusion protein (MFP) (TC 8.A.1) family.</text>
</comment>
<name>A0A846N0I8_9PROT</name>
<dbReference type="PANTHER" id="PTHR30097:SF15">
    <property type="entry name" value="CATION EFFLUX SYSTEM PROTEIN CUSB"/>
    <property type="match status" value="1"/>
</dbReference>
<reference evidence="6 7" key="1">
    <citation type="submission" date="2020-03" db="EMBL/GenBank/DDBJ databases">
        <title>Genomic Encyclopedia of Type Strains, Phase IV (KMG-IV): sequencing the most valuable type-strain genomes for metagenomic binning, comparative biology and taxonomic classification.</title>
        <authorList>
            <person name="Goeker M."/>
        </authorList>
    </citation>
    <scope>NUCLEOTIDE SEQUENCE [LARGE SCALE GENOMIC DNA]</scope>
    <source>
        <strain evidence="6 7">DSM 19867</strain>
    </source>
</reference>
<evidence type="ECO:0000256" key="3">
    <source>
        <dbReference type="SAM" id="Phobius"/>
    </source>
</evidence>
<dbReference type="NCBIfam" id="TIGR01730">
    <property type="entry name" value="RND_mfp"/>
    <property type="match status" value="1"/>
</dbReference>
<feature type="domain" description="CzcB-like barrel-sandwich hybrid" evidence="5">
    <location>
        <begin position="90"/>
        <end position="220"/>
    </location>
</feature>
<protein>
    <submittedName>
        <fullName evidence="6">RND family efflux transporter MFP subunit</fullName>
    </submittedName>
</protein>
<dbReference type="SUPFAM" id="SSF111369">
    <property type="entry name" value="HlyD-like secretion proteins"/>
    <property type="match status" value="1"/>
</dbReference>
<dbReference type="InterPro" id="IPR051909">
    <property type="entry name" value="MFP_Cation_Efflux"/>
</dbReference>
<dbReference type="AlphaFoldDB" id="A0A846N0I8"/>
<dbReference type="GO" id="GO:0046914">
    <property type="term" value="F:transition metal ion binding"/>
    <property type="evidence" value="ECO:0007669"/>
    <property type="project" value="TreeGrafter"/>
</dbReference>
<dbReference type="Gene3D" id="2.40.50.100">
    <property type="match status" value="1"/>
</dbReference>
<evidence type="ECO:0000313" key="6">
    <source>
        <dbReference type="EMBL" id="NIK88762.1"/>
    </source>
</evidence>
<dbReference type="GO" id="GO:0022857">
    <property type="term" value="F:transmembrane transporter activity"/>
    <property type="evidence" value="ECO:0007669"/>
    <property type="project" value="InterPro"/>
</dbReference>
<evidence type="ECO:0000313" key="7">
    <source>
        <dbReference type="Proteomes" id="UP000570514"/>
    </source>
</evidence>
<dbReference type="Pfam" id="PF25954">
    <property type="entry name" value="Beta-barrel_RND_2"/>
    <property type="match status" value="1"/>
</dbReference>
<dbReference type="GO" id="GO:0015679">
    <property type="term" value="P:plasma membrane copper ion transport"/>
    <property type="evidence" value="ECO:0007669"/>
    <property type="project" value="TreeGrafter"/>
</dbReference>
<organism evidence="6 7">
    <name type="scientific">Rhizomicrobium palustre</name>
    <dbReference type="NCBI Taxonomy" id="189966"/>
    <lineage>
        <taxon>Bacteria</taxon>
        <taxon>Pseudomonadati</taxon>
        <taxon>Pseudomonadota</taxon>
        <taxon>Alphaproteobacteria</taxon>
        <taxon>Micropepsales</taxon>
        <taxon>Micropepsaceae</taxon>
        <taxon>Rhizomicrobium</taxon>
    </lineage>
</organism>
<keyword evidence="3" id="KW-1133">Transmembrane helix</keyword>
<dbReference type="GO" id="GO:0016020">
    <property type="term" value="C:membrane"/>
    <property type="evidence" value="ECO:0007669"/>
    <property type="project" value="InterPro"/>
</dbReference>
<keyword evidence="3" id="KW-0812">Transmembrane</keyword>
<evidence type="ECO:0000259" key="5">
    <source>
        <dbReference type="Pfam" id="PF25973"/>
    </source>
</evidence>
<dbReference type="Pfam" id="PF25973">
    <property type="entry name" value="BSH_CzcB"/>
    <property type="match status" value="1"/>
</dbReference>
<feature type="domain" description="CusB-like beta-barrel" evidence="4">
    <location>
        <begin position="233"/>
        <end position="302"/>
    </location>
</feature>
<dbReference type="PANTHER" id="PTHR30097">
    <property type="entry name" value="CATION EFFLUX SYSTEM PROTEIN CUSB"/>
    <property type="match status" value="1"/>
</dbReference>
<dbReference type="InterPro" id="IPR006143">
    <property type="entry name" value="RND_pump_MFP"/>
</dbReference>
<dbReference type="Proteomes" id="UP000570514">
    <property type="component" value="Unassembled WGS sequence"/>
</dbReference>
<dbReference type="Gene3D" id="2.40.420.20">
    <property type="match status" value="1"/>
</dbReference>
<feature type="transmembrane region" description="Helical" evidence="3">
    <location>
        <begin position="12"/>
        <end position="31"/>
    </location>
</feature>
<sequence length="383" mass="40229">MKTLLHAVPYGRALATALGFAILAGATVIFLRPNTPAPAPEPPSASEGVLLSPEQKQAAGIKISAITPQVVAQVIRAPGEVKADGYSSKIVGPRITATVVTRHARLGDVVHQGQPLVTLYSQAMAEAQSGFVLAERDLARYTRLHESSAIAPKDYDQAVSKRQELYGRLLSFGLTQGQIAALSKRGLSNASIGQFDLLAPISGTVSKDDFRDGEVIVLEQEGRPLFEITDPKTVWVEARLSPALAKAIGSEARVTAGGISKPAKIVQGGTAVDEATRTVLVRLEVQNADLALRPGQFVDVEIFGDAAPALSVPSDAVLRDPAGAWVVYIEGKGGALSPHKVIPRYSAGARTVIDGIAPGTLVVTSGAFFVQSEAQKSSFAEED</sequence>
<dbReference type="Gene3D" id="1.10.287.470">
    <property type="entry name" value="Helix hairpin bin"/>
    <property type="match status" value="1"/>
</dbReference>
<keyword evidence="3" id="KW-0472">Membrane</keyword>
<dbReference type="GO" id="GO:0030288">
    <property type="term" value="C:outer membrane-bounded periplasmic space"/>
    <property type="evidence" value="ECO:0007669"/>
    <property type="project" value="TreeGrafter"/>
</dbReference>
<dbReference type="InterPro" id="IPR058647">
    <property type="entry name" value="BSH_CzcB-like"/>
</dbReference>
<dbReference type="RefSeq" id="WP_167082908.1">
    <property type="nucleotide sequence ID" value="NZ_BAAADC010000001.1"/>
</dbReference>
<comment type="caution">
    <text evidence="6">The sequence shown here is derived from an EMBL/GenBank/DDBJ whole genome shotgun (WGS) entry which is preliminary data.</text>
</comment>
<keyword evidence="7" id="KW-1185">Reference proteome</keyword>
<dbReference type="Gene3D" id="2.40.30.170">
    <property type="match status" value="1"/>
</dbReference>